<name>A0A5C6LLE5_9BACT</name>
<dbReference type="EMBL" id="VOHS01000049">
    <property type="protein sequence ID" value="TWV94014.1"/>
    <property type="molecule type" value="Genomic_DNA"/>
</dbReference>
<organism evidence="3 4">
    <name type="scientific">Chitinophaga pinensis</name>
    <dbReference type="NCBI Taxonomy" id="79329"/>
    <lineage>
        <taxon>Bacteria</taxon>
        <taxon>Pseudomonadati</taxon>
        <taxon>Bacteroidota</taxon>
        <taxon>Chitinophagia</taxon>
        <taxon>Chitinophagales</taxon>
        <taxon>Chitinophagaceae</taxon>
        <taxon>Chitinophaga</taxon>
    </lineage>
</organism>
<proteinExistence type="predicted"/>
<accession>A0A5C6LLE5</accession>
<feature type="transmembrane region" description="Helical" evidence="1">
    <location>
        <begin position="331"/>
        <end position="348"/>
    </location>
</feature>
<feature type="transmembrane region" description="Helical" evidence="1">
    <location>
        <begin position="124"/>
        <end position="141"/>
    </location>
</feature>
<dbReference type="InterPro" id="IPR002656">
    <property type="entry name" value="Acyl_transf_3_dom"/>
</dbReference>
<dbReference type="InterPro" id="IPR050879">
    <property type="entry name" value="Acyltransferase_3"/>
</dbReference>
<gene>
    <name evidence="3" type="ORF">FEF09_26115</name>
</gene>
<evidence type="ECO:0000313" key="3">
    <source>
        <dbReference type="EMBL" id="TWV94014.1"/>
    </source>
</evidence>
<feature type="transmembrane region" description="Helical" evidence="1">
    <location>
        <begin position="55"/>
        <end position="74"/>
    </location>
</feature>
<sequence length="398" mass="44611">MLNTIAANLLAYVTRYDYLPRFTFRQHMTGTATTTAPKGQAAILQTRQHFEILDGLRGVAAVFVVFFHFMEVIFTDATKNFAGHGFLAVDFFFCLSGFVIAYAYDNRIEKIGIAEFFKSRLIRLHPLVILGTVLGLLAFLFNPFAAVPETYTFGRIALIVLASMLMIPLPVMSETYFNLFGLNAPSWSLFWEYAANIIYGTILWRFSKKVLLGLLLVAAIWLIYTANKAGNLLGGWSGGTFLDGGARLSYSFLAGLLVYRYNFIIRNKLGFPGMAILLLLALLTPVTKEPWLIELALVMVYFPLLVALGAGAQVSNKAVHKVCDFAGKISYPLYMTHYMVIWIFANYYNQYKPGPSQLAWVVGTGVVALVGFAYLAMVCYDIPVRKYLTERRKLNRQG</sequence>
<dbReference type="AlphaFoldDB" id="A0A5C6LLE5"/>
<keyword evidence="1" id="KW-1133">Transmembrane helix</keyword>
<keyword evidence="4" id="KW-1185">Reference proteome</keyword>
<evidence type="ECO:0000256" key="1">
    <source>
        <dbReference type="SAM" id="Phobius"/>
    </source>
</evidence>
<keyword evidence="3" id="KW-0808">Transferase</keyword>
<dbReference type="Pfam" id="PF01757">
    <property type="entry name" value="Acyl_transf_3"/>
    <property type="match status" value="1"/>
</dbReference>
<dbReference type="PANTHER" id="PTHR23028">
    <property type="entry name" value="ACETYLTRANSFERASE"/>
    <property type="match status" value="1"/>
</dbReference>
<dbReference type="Proteomes" id="UP000318815">
    <property type="component" value="Unassembled WGS sequence"/>
</dbReference>
<feature type="transmembrane region" description="Helical" evidence="1">
    <location>
        <begin position="360"/>
        <end position="383"/>
    </location>
</feature>
<feature type="transmembrane region" description="Helical" evidence="1">
    <location>
        <begin position="184"/>
        <end position="203"/>
    </location>
</feature>
<feature type="transmembrane region" description="Helical" evidence="1">
    <location>
        <begin position="292"/>
        <end position="310"/>
    </location>
</feature>
<dbReference type="RefSeq" id="WP_146307836.1">
    <property type="nucleotide sequence ID" value="NZ_VOHS01000049.1"/>
</dbReference>
<feature type="transmembrane region" description="Helical" evidence="1">
    <location>
        <begin position="246"/>
        <end position="262"/>
    </location>
</feature>
<feature type="transmembrane region" description="Helical" evidence="1">
    <location>
        <begin position="269"/>
        <end position="286"/>
    </location>
</feature>
<keyword evidence="1" id="KW-0812">Transmembrane</keyword>
<comment type="caution">
    <text evidence="3">The sequence shown here is derived from an EMBL/GenBank/DDBJ whole genome shotgun (WGS) entry which is preliminary data.</text>
</comment>
<reference evidence="3 4" key="1">
    <citation type="submission" date="2019-08" db="EMBL/GenBank/DDBJ databases">
        <title>Whole genome sequencing of chitin degrading bacteria Chitinophaga pinensis YS16.</title>
        <authorList>
            <person name="Singh R.P."/>
            <person name="Manchanda G."/>
            <person name="Maurya I.K."/>
            <person name="Joshi N.K."/>
            <person name="Srivastava A.K."/>
        </authorList>
    </citation>
    <scope>NUCLEOTIDE SEQUENCE [LARGE SCALE GENOMIC DNA]</scope>
    <source>
        <strain evidence="3 4">YS-16</strain>
    </source>
</reference>
<evidence type="ECO:0000259" key="2">
    <source>
        <dbReference type="Pfam" id="PF01757"/>
    </source>
</evidence>
<feature type="transmembrane region" description="Helical" evidence="1">
    <location>
        <begin position="210"/>
        <end position="226"/>
    </location>
</feature>
<dbReference type="PANTHER" id="PTHR23028:SF134">
    <property type="entry name" value="PUTATIVE (AFU_ORTHOLOGUE AFUA_4G08520)-RELATED"/>
    <property type="match status" value="1"/>
</dbReference>
<feature type="domain" description="Acyltransferase 3" evidence="2">
    <location>
        <begin position="53"/>
        <end position="372"/>
    </location>
</feature>
<keyword evidence="1" id="KW-0472">Membrane</keyword>
<protein>
    <submittedName>
        <fullName evidence="3">Acyltransferase</fullName>
    </submittedName>
</protein>
<feature type="transmembrane region" description="Helical" evidence="1">
    <location>
        <begin position="153"/>
        <end position="172"/>
    </location>
</feature>
<dbReference type="OrthoDB" id="9796461at2"/>
<dbReference type="GO" id="GO:0016747">
    <property type="term" value="F:acyltransferase activity, transferring groups other than amino-acyl groups"/>
    <property type="evidence" value="ECO:0007669"/>
    <property type="project" value="InterPro"/>
</dbReference>
<evidence type="ECO:0000313" key="4">
    <source>
        <dbReference type="Proteomes" id="UP000318815"/>
    </source>
</evidence>
<keyword evidence="3" id="KW-0012">Acyltransferase</keyword>
<feature type="transmembrane region" description="Helical" evidence="1">
    <location>
        <begin position="86"/>
        <end position="104"/>
    </location>
</feature>